<dbReference type="InterPro" id="IPR005218">
    <property type="entry name" value="Diacylglycerol/lipid_kinase"/>
</dbReference>
<keyword evidence="13" id="KW-1185">Reference proteome</keyword>
<evidence type="ECO:0000256" key="7">
    <source>
        <dbReference type="ARBA" id="ARBA00022840"/>
    </source>
</evidence>
<dbReference type="RefSeq" id="WP_212772976.1">
    <property type="nucleotide sequence ID" value="NZ_AP024601.1"/>
</dbReference>
<evidence type="ECO:0000256" key="3">
    <source>
        <dbReference type="ARBA" id="ARBA00022516"/>
    </source>
</evidence>
<dbReference type="GO" id="GO:0005886">
    <property type="term" value="C:plasma membrane"/>
    <property type="evidence" value="ECO:0007669"/>
    <property type="project" value="TreeGrafter"/>
</dbReference>
<evidence type="ECO:0000256" key="1">
    <source>
        <dbReference type="ARBA" id="ARBA00001946"/>
    </source>
</evidence>
<dbReference type="Pfam" id="PF00781">
    <property type="entry name" value="DAGK_cat"/>
    <property type="match status" value="1"/>
</dbReference>
<organism evidence="12 13">
    <name type="scientific">Polycladomyces abyssicola</name>
    <dbReference type="NCBI Taxonomy" id="1125966"/>
    <lineage>
        <taxon>Bacteria</taxon>
        <taxon>Bacillati</taxon>
        <taxon>Bacillota</taxon>
        <taxon>Bacilli</taxon>
        <taxon>Bacillales</taxon>
        <taxon>Thermoactinomycetaceae</taxon>
        <taxon>Polycladomyces</taxon>
    </lineage>
</organism>
<keyword evidence="4" id="KW-0808">Transferase</keyword>
<evidence type="ECO:0000313" key="13">
    <source>
        <dbReference type="Proteomes" id="UP000677436"/>
    </source>
</evidence>
<reference evidence="12" key="2">
    <citation type="journal article" date="2021" name="Microbiol. Resour. Announc.">
        <title>Complete Genome Sequence of Polycladomyces abyssicola JIR-001T, Isolated from Hemipelagic Sediment in Deep Seawater.</title>
        <authorList>
            <person name="Tsubouchi T."/>
            <person name="Kaneko Y."/>
        </authorList>
    </citation>
    <scope>NUCLEOTIDE SEQUENCE</scope>
    <source>
        <strain evidence="12">JIR-001</strain>
    </source>
</reference>
<dbReference type="KEGG" id="pabs:JIR001_24440"/>
<dbReference type="EMBL" id="AP024601">
    <property type="protein sequence ID" value="BCU82661.1"/>
    <property type="molecule type" value="Genomic_DNA"/>
</dbReference>
<dbReference type="InterPro" id="IPR050187">
    <property type="entry name" value="Lipid_Phosphate_FormReg"/>
</dbReference>
<dbReference type="GO" id="GO:0004143">
    <property type="term" value="F:ATP-dependent diacylglycerol kinase activity"/>
    <property type="evidence" value="ECO:0007669"/>
    <property type="project" value="TreeGrafter"/>
</dbReference>
<dbReference type="NCBIfam" id="TIGR00147">
    <property type="entry name" value="YegS/Rv2252/BmrU family lipid kinase"/>
    <property type="match status" value="1"/>
</dbReference>
<keyword evidence="9" id="KW-0594">Phospholipid biosynthesis</keyword>
<dbReference type="PANTHER" id="PTHR12358:SF107">
    <property type="entry name" value="LIPID KINASE BMRU-RELATED"/>
    <property type="match status" value="1"/>
</dbReference>
<evidence type="ECO:0000256" key="8">
    <source>
        <dbReference type="ARBA" id="ARBA00023098"/>
    </source>
</evidence>
<dbReference type="InterPro" id="IPR001206">
    <property type="entry name" value="Diacylglycerol_kinase_cat_dom"/>
</dbReference>
<dbReference type="GO" id="GO:0008654">
    <property type="term" value="P:phospholipid biosynthetic process"/>
    <property type="evidence" value="ECO:0007669"/>
    <property type="project" value="UniProtKB-KW"/>
</dbReference>
<dbReference type="Proteomes" id="UP000677436">
    <property type="component" value="Chromosome"/>
</dbReference>
<comment type="cofactor">
    <cofactor evidence="1">
        <name>Mg(2+)</name>
        <dbReference type="ChEBI" id="CHEBI:18420"/>
    </cofactor>
</comment>
<protein>
    <submittedName>
        <fullName evidence="12">Bis(5'-nucleosyl)-tetraphosphatase</fullName>
    </submittedName>
</protein>
<dbReference type="PROSITE" id="PS50146">
    <property type="entry name" value="DAGK"/>
    <property type="match status" value="1"/>
</dbReference>
<reference evidence="12" key="1">
    <citation type="journal article" date="2013" name="Int. J. Syst. Evol. Microbiol.">
        <title>Polycladomyces abyssicola gen. nov., sp. nov., a thermophilic filamentous bacterium isolated from hemipelagic sediment.</title>
        <authorList>
            <person name="Tsubouchi T."/>
            <person name="Shimane Y."/>
            <person name="Mori K."/>
            <person name="Usui K."/>
            <person name="Hiraki T."/>
            <person name="Tame A."/>
            <person name="Uematsu K."/>
            <person name="Maruyama T."/>
            <person name="Hatada Y."/>
        </authorList>
    </citation>
    <scope>NUCLEOTIDE SEQUENCE</scope>
    <source>
        <strain evidence="12">JIR-001</strain>
    </source>
</reference>
<name>A0A8D5UFP8_9BACL</name>
<comment type="similarity">
    <text evidence="2">Belongs to the diacylglycerol/lipid kinase family.</text>
</comment>
<gene>
    <name evidence="12" type="ORF">JIR001_24440</name>
</gene>
<keyword evidence="7" id="KW-0067">ATP-binding</keyword>
<dbReference type="Gene3D" id="2.60.200.40">
    <property type="match status" value="1"/>
</dbReference>
<evidence type="ECO:0000256" key="9">
    <source>
        <dbReference type="ARBA" id="ARBA00023209"/>
    </source>
</evidence>
<keyword evidence="10" id="KW-1208">Phospholipid metabolism</keyword>
<dbReference type="AlphaFoldDB" id="A0A8D5UFP8"/>
<feature type="domain" description="DAGKc" evidence="11">
    <location>
        <begin position="1"/>
        <end position="129"/>
    </location>
</feature>
<keyword evidence="6" id="KW-0418">Kinase</keyword>
<evidence type="ECO:0000256" key="2">
    <source>
        <dbReference type="ARBA" id="ARBA00005983"/>
    </source>
</evidence>
<dbReference type="InterPro" id="IPR045540">
    <property type="entry name" value="YegS/DAGK_C"/>
</dbReference>
<dbReference type="InterPro" id="IPR017438">
    <property type="entry name" value="ATP-NAD_kinase_N"/>
</dbReference>
<sequence length="297" mass="32619">MKHTVLIVNPNAGDGSLLSTIDEILLRFRRAGMSVSFHQTARPGEGAQIVRAEAENADLIVVGGGDGTLAEMVNALAPLPRRPHMAILPGGTCNDFSRTLGISQDPMEAAEQILSGRERSVDVGFDGRSYFLNFWGIGLITEVSSDIDPKEKERFGRLAYYFNALKHAVNPTPFTLHLEADDVSYHGPAQLLIAGNGAYLGGYRTFFPTSRVDDGLMDVFLVKDASFDSLWSWLRSHWAGKPPEGEDVLYFRTHQMHVETSSPQLIDCDGEKKGTTPATLSVFPDHLTMLVGKQHTF</sequence>
<evidence type="ECO:0000256" key="4">
    <source>
        <dbReference type="ARBA" id="ARBA00022679"/>
    </source>
</evidence>
<evidence type="ECO:0000256" key="10">
    <source>
        <dbReference type="ARBA" id="ARBA00023264"/>
    </source>
</evidence>
<evidence type="ECO:0000259" key="11">
    <source>
        <dbReference type="PROSITE" id="PS50146"/>
    </source>
</evidence>
<proteinExistence type="inferred from homology"/>
<dbReference type="Gene3D" id="3.40.50.10330">
    <property type="entry name" value="Probable inorganic polyphosphate/atp-NAD kinase, domain 1"/>
    <property type="match status" value="1"/>
</dbReference>
<dbReference type="GO" id="GO:0005524">
    <property type="term" value="F:ATP binding"/>
    <property type="evidence" value="ECO:0007669"/>
    <property type="project" value="UniProtKB-KW"/>
</dbReference>
<dbReference type="InterPro" id="IPR016064">
    <property type="entry name" value="NAD/diacylglycerol_kinase_sf"/>
</dbReference>
<keyword evidence="3" id="KW-0444">Lipid biosynthesis</keyword>
<keyword evidence="8" id="KW-0443">Lipid metabolism</keyword>
<evidence type="ECO:0000256" key="6">
    <source>
        <dbReference type="ARBA" id="ARBA00022777"/>
    </source>
</evidence>
<evidence type="ECO:0000256" key="5">
    <source>
        <dbReference type="ARBA" id="ARBA00022741"/>
    </source>
</evidence>
<evidence type="ECO:0000313" key="12">
    <source>
        <dbReference type="EMBL" id="BCU82661.1"/>
    </source>
</evidence>
<dbReference type="PANTHER" id="PTHR12358">
    <property type="entry name" value="SPHINGOSINE KINASE"/>
    <property type="match status" value="1"/>
</dbReference>
<accession>A0A8D5UFP8</accession>
<dbReference type="SUPFAM" id="SSF111331">
    <property type="entry name" value="NAD kinase/diacylglycerol kinase-like"/>
    <property type="match status" value="1"/>
</dbReference>
<dbReference type="SMART" id="SM00046">
    <property type="entry name" value="DAGKc"/>
    <property type="match status" value="1"/>
</dbReference>
<dbReference type="Pfam" id="PF19279">
    <property type="entry name" value="YegS_C"/>
    <property type="match status" value="1"/>
</dbReference>
<keyword evidence="5" id="KW-0547">Nucleotide-binding</keyword>